<organism evidence="2 3">
    <name type="scientific">Nitratireductor basaltis</name>
    <dbReference type="NCBI Taxonomy" id="472175"/>
    <lineage>
        <taxon>Bacteria</taxon>
        <taxon>Pseudomonadati</taxon>
        <taxon>Pseudomonadota</taxon>
        <taxon>Alphaproteobacteria</taxon>
        <taxon>Hyphomicrobiales</taxon>
        <taxon>Phyllobacteriaceae</taxon>
        <taxon>Nitratireductor</taxon>
    </lineage>
</organism>
<feature type="region of interest" description="Disordered" evidence="1">
    <location>
        <begin position="144"/>
        <end position="169"/>
    </location>
</feature>
<evidence type="ECO:0000313" key="2">
    <source>
        <dbReference type="EMBL" id="KFB08296.1"/>
    </source>
</evidence>
<proteinExistence type="predicted"/>
<accession>A0A084U5R0</accession>
<sequence length="169" mass="18875">MRWKWTEWHVLGALVAILAALFAAGWLTRNDPADQPPIAIAGGGFVFNYREAEAYFGFQAQVMRPLPAGSILEARFEDPAGGDDHVVWERLSARTRHYALRSPPLTGIRAHQPYRVAIRVLDRTRSDVVFETMRSYQSSIPSAALPEQPLTIGPGYHRNPAARQSGPQR</sequence>
<dbReference type="eggNOG" id="ENOG5033G15">
    <property type="taxonomic scope" value="Bacteria"/>
</dbReference>
<dbReference type="Proteomes" id="UP000053675">
    <property type="component" value="Unassembled WGS sequence"/>
</dbReference>
<name>A0A084U5R0_9HYPH</name>
<dbReference type="PATRIC" id="fig|472175.3.peg.2538"/>
<dbReference type="AlphaFoldDB" id="A0A084U5R0"/>
<evidence type="ECO:0000256" key="1">
    <source>
        <dbReference type="SAM" id="MobiDB-lite"/>
    </source>
</evidence>
<dbReference type="OrthoDB" id="7916166at2"/>
<comment type="caution">
    <text evidence="2">The sequence shown here is derived from an EMBL/GenBank/DDBJ whole genome shotgun (WGS) entry which is preliminary data.</text>
</comment>
<protein>
    <submittedName>
        <fullName evidence="2">Uncharacterized protein</fullName>
    </submittedName>
</protein>
<keyword evidence="3" id="KW-1185">Reference proteome</keyword>
<reference evidence="2 3" key="1">
    <citation type="submission" date="2014-05" db="EMBL/GenBank/DDBJ databases">
        <title>Draft Genome Sequence of Nitratireductor basaltis Strain UMTGB225, A Marine Bacterium Isolated from Green Barrel Tunicate.</title>
        <authorList>
            <person name="Gan H.Y."/>
        </authorList>
    </citation>
    <scope>NUCLEOTIDE SEQUENCE [LARGE SCALE GENOMIC DNA]</scope>
    <source>
        <strain evidence="2 3">UMTGB225</strain>
    </source>
</reference>
<gene>
    <name evidence="2" type="ORF">EL18_02545</name>
</gene>
<dbReference type="EMBL" id="JMQM01000002">
    <property type="protein sequence ID" value="KFB08296.1"/>
    <property type="molecule type" value="Genomic_DNA"/>
</dbReference>
<dbReference type="RefSeq" id="WP_036484861.1">
    <property type="nucleotide sequence ID" value="NZ_JMQM01000002.1"/>
</dbReference>
<evidence type="ECO:0000313" key="3">
    <source>
        <dbReference type="Proteomes" id="UP000053675"/>
    </source>
</evidence>